<evidence type="ECO:0000313" key="1">
    <source>
        <dbReference type="EMBL" id="SPZ97994.1"/>
    </source>
</evidence>
<name>A0A1D5A9Z4_STAAU</name>
<dbReference type="EMBL" id="UAUX01000007">
    <property type="protein sequence ID" value="SPZ97994.1"/>
    <property type="molecule type" value="Genomic_DNA"/>
</dbReference>
<sequence>MPEIDILKVGHHGSKTSSSKEFIEMIKPKISLISSGKNNMYHLPNIEVVKRLQRIRSRIYNSQQNGQVTIDLDDNLKVDSNSYGNASGL</sequence>
<protein>
    <submittedName>
        <fullName evidence="1">Competence protein ComEC</fullName>
    </submittedName>
</protein>
<accession>A0A1D5A9Z4</accession>
<proteinExistence type="predicted"/>
<dbReference type="Gene3D" id="3.60.15.10">
    <property type="entry name" value="Ribonuclease Z/Hydroxyacylglutathione hydrolase-like"/>
    <property type="match status" value="1"/>
</dbReference>
<dbReference type="InterPro" id="IPR052159">
    <property type="entry name" value="Competence_DNA_uptake"/>
</dbReference>
<dbReference type="InterPro" id="IPR036866">
    <property type="entry name" value="RibonucZ/Hydroxyglut_hydro"/>
</dbReference>
<dbReference type="Proteomes" id="UP000249913">
    <property type="component" value="Unassembled WGS sequence"/>
</dbReference>
<reference evidence="1 2" key="1">
    <citation type="submission" date="2018-06" db="EMBL/GenBank/DDBJ databases">
        <authorList>
            <consortium name="Pathogen Informatics"/>
            <person name="Doyle S."/>
        </authorList>
    </citation>
    <scope>NUCLEOTIDE SEQUENCE [LARGE SCALE GENOMIC DNA]</scope>
    <source>
        <strain evidence="1 2">NCTC7878</strain>
    </source>
</reference>
<evidence type="ECO:0000313" key="2">
    <source>
        <dbReference type="Proteomes" id="UP000249913"/>
    </source>
</evidence>
<organism evidence="1 2">
    <name type="scientific">Staphylococcus aureus</name>
    <dbReference type="NCBI Taxonomy" id="1280"/>
    <lineage>
        <taxon>Bacteria</taxon>
        <taxon>Bacillati</taxon>
        <taxon>Bacillota</taxon>
        <taxon>Bacilli</taxon>
        <taxon>Bacillales</taxon>
        <taxon>Staphylococcaceae</taxon>
        <taxon>Staphylococcus</taxon>
    </lineage>
</organism>
<dbReference type="AlphaFoldDB" id="A0A1D5A9Z4"/>
<gene>
    <name evidence="1" type="ORF">NCTC7878_01382</name>
</gene>
<dbReference type="SUPFAM" id="SSF56281">
    <property type="entry name" value="Metallo-hydrolase/oxidoreductase"/>
    <property type="match status" value="1"/>
</dbReference>
<dbReference type="PANTHER" id="PTHR30619:SF1">
    <property type="entry name" value="RECOMBINATION PROTEIN 2"/>
    <property type="match status" value="1"/>
</dbReference>
<dbReference type="PANTHER" id="PTHR30619">
    <property type="entry name" value="DNA INTERNALIZATION/COMPETENCE PROTEIN COMEC/REC2"/>
    <property type="match status" value="1"/>
</dbReference>